<proteinExistence type="predicted"/>
<gene>
    <name evidence="1" type="ORF">ZEAMMB73_Zm00001d008839</name>
</gene>
<protein>
    <submittedName>
        <fullName evidence="1">Ribosomal protein L18ae family</fullName>
    </submittedName>
</protein>
<organism evidence="1">
    <name type="scientific">Zea mays</name>
    <name type="common">Maize</name>
    <dbReference type="NCBI Taxonomy" id="4577"/>
    <lineage>
        <taxon>Eukaryota</taxon>
        <taxon>Viridiplantae</taxon>
        <taxon>Streptophyta</taxon>
        <taxon>Embryophyta</taxon>
        <taxon>Tracheophyta</taxon>
        <taxon>Spermatophyta</taxon>
        <taxon>Magnoliopsida</taxon>
        <taxon>Liliopsida</taxon>
        <taxon>Poales</taxon>
        <taxon>Poaceae</taxon>
        <taxon>PACMAD clade</taxon>
        <taxon>Panicoideae</taxon>
        <taxon>Andropogonodae</taxon>
        <taxon>Andropogoneae</taxon>
        <taxon>Tripsacinae</taxon>
        <taxon>Zea</taxon>
    </lineage>
</organism>
<dbReference type="EMBL" id="CM000784">
    <property type="protein sequence ID" value="AQK90866.1"/>
    <property type="molecule type" value="Genomic_DNA"/>
</dbReference>
<dbReference type="AlphaFoldDB" id="A0A1D6FG94"/>
<keyword evidence="1" id="KW-0689">Ribosomal protein</keyword>
<evidence type="ECO:0000313" key="1">
    <source>
        <dbReference type="EMBL" id="AQK90866.1"/>
    </source>
</evidence>
<dbReference type="GO" id="GO:0005840">
    <property type="term" value="C:ribosome"/>
    <property type="evidence" value="ECO:0007669"/>
    <property type="project" value="UniProtKB-KW"/>
</dbReference>
<accession>A0A1D6FG94</accession>
<reference evidence="1" key="1">
    <citation type="submission" date="2015-12" db="EMBL/GenBank/DDBJ databases">
        <title>Update maize B73 reference genome by single molecule sequencing technologies.</title>
        <authorList>
            <consortium name="Maize Genome Sequencing Project"/>
            <person name="Ware D."/>
        </authorList>
    </citation>
    <scope>NUCLEOTIDE SEQUENCE</scope>
    <source>
        <tissue evidence="1">Seedling</tissue>
    </source>
</reference>
<sequence>MEQHSNGFPLVGYVRLRTIGQLVFKGCCHRHSGAAGTIEFKISWFSVPLLISIII</sequence>
<keyword evidence="1" id="KW-0687">Ribonucleoprotein</keyword>
<name>A0A1D6FG94_MAIZE</name>